<sequence length="223" mass="25989">MKIIEPYFEILHMAREEEVYGLLELAARTCYKSEDKIARGTARDLLRRLMKTGHESVIEHISICVRIVCDRGITHELVRHRLCSFSQESTRYANYGKEKFGREITVIRPFFWEEGSEAFETWKAAMLAAEKAYLSLLDMGARPQEARSVLPNSLKTDIVTTANIREWRHIFNLRCSKASHPQIRQVMLPLLAAFYRRLPVLFEAQYEKYSTDIEAFEKMQGAH</sequence>
<evidence type="ECO:0000313" key="3">
    <source>
        <dbReference type="Proteomes" id="UP000192418"/>
    </source>
</evidence>
<dbReference type="STRING" id="1121400.SAMN02746065_102133"/>
<dbReference type="Pfam" id="PF02511">
    <property type="entry name" value="Thy1"/>
    <property type="match status" value="1"/>
</dbReference>
<evidence type="ECO:0000313" key="2">
    <source>
        <dbReference type="EMBL" id="SMC44407.1"/>
    </source>
</evidence>
<dbReference type="AlphaFoldDB" id="A0A1W1Z7D9"/>
<dbReference type="InterPro" id="IPR003669">
    <property type="entry name" value="Thymidylate_synthase_ThyX"/>
</dbReference>
<proteinExistence type="predicted"/>
<protein>
    <recommendedName>
        <fullName evidence="1">FAD-dependent thymidylate synthase</fullName>
        <ecNumber evidence="1">2.1.1.148</ecNumber>
    </recommendedName>
</protein>
<dbReference type="Proteomes" id="UP000192418">
    <property type="component" value="Unassembled WGS sequence"/>
</dbReference>
<keyword evidence="3" id="KW-1185">Reference proteome</keyword>
<dbReference type="GO" id="GO:0004799">
    <property type="term" value="F:thymidylate synthase activity"/>
    <property type="evidence" value="ECO:0007669"/>
    <property type="project" value="TreeGrafter"/>
</dbReference>
<dbReference type="GO" id="GO:0050660">
    <property type="term" value="F:flavin adenine dinucleotide binding"/>
    <property type="evidence" value="ECO:0007669"/>
    <property type="project" value="UniProtKB-UniRule"/>
</dbReference>
<dbReference type="NCBIfam" id="TIGR02170">
    <property type="entry name" value="thyX"/>
    <property type="match status" value="1"/>
</dbReference>
<organism evidence="2 3">
    <name type="scientific">Desulfocicer vacuolatum DSM 3385</name>
    <dbReference type="NCBI Taxonomy" id="1121400"/>
    <lineage>
        <taxon>Bacteria</taxon>
        <taxon>Pseudomonadati</taxon>
        <taxon>Thermodesulfobacteriota</taxon>
        <taxon>Desulfobacteria</taxon>
        <taxon>Desulfobacterales</taxon>
        <taxon>Desulfobacteraceae</taxon>
        <taxon>Desulfocicer</taxon>
    </lineage>
</organism>
<evidence type="ECO:0000256" key="1">
    <source>
        <dbReference type="NCBIfam" id="TIGR02170"/>
    </source>
</evidence>
<dbReference type="RefSeq" id="WP_084066806.1">
    <property type="nucleotide sequence ID" value="NZ_FWXY01000002.1"/>
</dbReference>
<dbReference type="GO" id="GO:0050797">
    <property type="term" value="F:thymidylate synthase (FAD) activity"/>
    <property type="evidence" value="ECO:0007669"/>
    <property type="project" value="UniProtKB-UniRule"/>
</dbReference>
<dbReference type="EC" id="2.1.1.148" evidence="1"/>
<dbReference type="PANTHER" id="PTHR34934">
    <property type="entry name" value="FLAVIN-DEPENDENT THYMIDYLATE SYNTHASE"/>
    <property type="match status" value="1"/>
</dbReference>
<reference evidence="2 3" key="1">
    <citation type="submission" date="2017-04" db="EMBL/GenBank/DDBJ databases">
        <authorList>
            <person name="Afonso C.L."/>
            <person name="Miller P.J."/>
            <person name="Scott M.A."/>
            <person name="Spackman E."/>
            <person name="Goraichik I."/>
            <person name="Dimitrov K.M."/>
            <person name="Suarez D.L."/>
            <person name="Swayne D.E."/>
        </authorList>
    </citation>
    <scope>NUCLEOTIDE SEQUENCE [LARGE SCALE GENOMIC DNA]</scope>
    <source>
        <strain evidence="2 3">DSM 3385</strain>
    </source>
</reference>
<dbReference type="PROSITE" id="PS51331">
    <property type="entry name" value="THYX"/>
    <property type="match status" value="1"/>
</dbReference>
<dbReference type="Gene3D" id="3.30.1360.170">
    <property type="match status" value="1"/>
</dbReference>
<dbReference type="GO" id="GO:0070402">
    <property type="term" value="F:NADPH binding"/>
    <property type="evidence" value="ECO:0007669"/>
    <property type="project" value="TreeGrafter"/>
</dbReference>
<dbReference type="InterPro" id="IPR036098">
    <property type="entry name" value="Thymidylate_synthase_ThyX_sf"/>
</dbReference>
<accession>A0A1W1Z7D9</accession>
<dbReference type="GO" id="GO:0006231">
    <property type="term" value="P:dTMP biosynthetic process"/>
    <property type="evidence" value="ECO:0007669"/>
    <property type="project" value="UniProtKB-UniRule"/>
</dbReference>
<dbReference type="OrthoDB" id="9780625at2"/>
<dbReference type="SUPFAM" id="SSF69796">
    <property type="entry name" value="Thymidylate synthase-complementing protein Thy1"/>
    <property type="match status" value="1"/>
</dbReference>
<dbReference type="CDD" id="cd20175">
    <property type="entry name" value="ThyX"/>
    <property type="match status" value="1"/>
</dbReference>
<dbReference type="PANTHER" id="PTHR34934:SF1">
    <property type="entry name" value="FLAVIN-DEPENDENT THYMIDYLATE SYNTHASE"/>
    <property type="match status" value="1"/>
</dbReference>
<gene>
    <name evidence="2" type="ORF">SAMN02746065_102133</name>
</gene>
<name>A0A1W1Z7D9_9BACT</name>
<dbReference type="EMBL" id="FWXY01000002">
    <property type="protein sequence ID" value="SMC44407.1"/>
    <property type="molecule type" value="Genomic_DNA"/>
</dbReference>